<proteinExistence type="predicted"/>
<feature type="transmembrane region" description="Helical" evidence="1">
    <location>
        <begin position="66"/>
        <end position="84"/>
    </location>
</feature>
<dbReference type="EMBL" id="DF970195">
    <property type="protein sequence ID" value="GAP66207.1"/>
    <property type="molecule type" value="Genomic_DNA"/>
</dbReference>
<evidence type="ECO:0000313" key="2">
    <source>
        <dbReference type="EMBL" id="GAN45767.1"/>
    </source>
</evidence>
<gene>
    <name evidence="2" type="ORF">MBSD_2322</name>
    <name evidence="3" type="ORF">MBSD_n1510</name>
</gene>
<dbReference type="Proteomes" id="UP000253740">
    <property type="component" value="Unassembled WGS sequence"/>
</dbReference>
<feature type="transmembrane region" description="Helical" evidence="1">
    <location>
        <begin position="6"/>
        <end position="29"/>
    </location>
</feature>
<keyword evidence="1" id="KW-0812">Transmembrane</keyword>
<sequence length="93" mass="9546">MIELFLLGVTALVLWGVVATLFHLLGFAFKLTLGLLGGMIGLLGGAIGLLVALAVLPVLALATLPLWLPLALLVGLVWLLARGGRAHAAAATR</sequence>
<dbReference type="RefSeq" id="WP_062536683.1">
    <property type="nucleotide sequence ID" value="NZ_DF970195.1"/>
</dbReference>
<dbReference type="EMBL" id="DF952385">
    <property type="protein sequence ID" value="GAN45767.1"/>
    <property type="molecule type" value="Genomic_DNA"/>
</dbReference>
<keyword evidence="1" id="KW-1133">Transmembrane helix</keyword>
<accession>A0A0K8QP64</accession>
<dbReference type="AlphaFoldDB" id="A0A0K8QP64"/>
<reference evidence="3" key="2">
    <citation type="submission" date="2015-08" db="EMBL/GenBank/DDBJ databases">
        <title>Complete DNA Sequence of Pseudomonas syringae pv. actinidiae, the Causal Agent of Kiwifruit Canker Disease.</title>
        <authorList>
            <person name="Rikkerink E.H.A."/>
            <person name="Fineran P.C."/>
        </authorList>
    </citation>
    <scope>NUCLEOTIDE SEQUENCE</scope>
    <source>
        <strain evidence="3">SkMP5</strain>
    </source>
</reference>
<protein>
    <submittedName>
        <fullName evidence="3">Uncharacterized protein</fullName>
    </submittedName>
</protein>
<reference evidence="2" key="1">
    <citation type="submission" date="2015-03" db="EMBL/GenBank/DDBJ databases">
        <title>Draft genome sequence of Mizugakiibacter sediminis skMP5.</title>
        <authorList>
            <person name="Watanabe T."/>
            <person name="Kojima H."/>
            <person name="Fukui M."/>
        </authorList>
    </citation>
    <scope>NUCLEOTIDE SEQUENCE</scope>
    <source>
        <strain evidence="2">SkMP5</strain>
    </source>
</reference>
<organism evidence="3">
    <name type="scientific">Mizugakiibacter sediminis</name>
    <dbReference type="NCBI Taxonomy" id="1475481"/>
    <lineage>
        <taxon>Bacteria</taxon>
        <taxon>Pseudomonadati</taxon>
        <taxon>Pseudomonadota</taxon>
        <taxon>Gammaproteobacteria</taxon>
        <taxon>Lysobacterales</taxon>
        <taxon>Rhodanobacteraceae</taxon>
        <taxon>Mizugakiibacter</taxon>
    </lineage>
</organism>
<dbReference type="HOGENOM" id="CLU_2396423_0_0_6"/>
<feature type="transmembrane region" description="Helical" evidence="1">
    <location>
        <begin position="36"/>
        <end position="60"/>
    </location>
</feature>
<evidence type="ECO:0000256" key="1">
    <source>
        <dbReference type="SAM" id="Phobius"/>
    </source>
</evidence>
<keyword evidence="1" id="KW-0472">Membrane</keyword>
<keyword evidence="4" id="KW-1185">Reference proteome</keyword>
<evidence type="ECO:0000313" key="4">
    <source>
        <dbReference type="Proteomes" id="UP000253740"/>
    </source>
</evidence>
<evidence type="ECO:0000313" key="3">
    <source>
        <dbReference type="EMBL" id="GAP66207.1"/>
    </source>
</evidence>
<name>A0A0K8QP64_9GAMM</name>